<reference evidence="1 2" key="1">
    <citation type="submission" date="2018-10" db="EMBL/GenBank/DDBJ databases">
        <title>Fifty Aureobasidium pullulans genomes reveal a recombining polyextremotolerant generalist.</title>
        <authorList>
            <person name="Gostincar C."/>
            <person name="Turk M."/>
            <person name="Zajc J."/>
            <person name="Gunde-Cimerman N."/>
        </authorList>
    </citation>
    <scope>NUCLEOTIDE SEQUENCE [LARGE SCALE GENOMIC DNA]</scope>
    <source>
        <strain evidence="1 2">EXF-11318</strain>
    </source>
</reference>
<organism evidence="1 2">
    <name type="scientific">Aureobasidium pullulans</name>
    <name type="common">Black yeast</name>
    <name type="synonym">Pullularia pullulans</name>
    <dbReference type="NCBI Taxonomy" id="5580"/>
    <lineage>
        <taxon>Eukaryota</taxon>
        <taxon>Fungi</taxon>
        <taxon>Dikarya</taxon>
        <taxon>Ascomycota</taxon>
        <taxon>Pezizomycotina</taxon>
        <taxon>Dothideomycetes</taxon>
        <taxon>Dothideomycetidae</taxon>
        <taxon>Dothideales</taxon>
        <taxon>Saccotheciaceae</taxon>
        <taxon>Aureobasidium</taxon>
    </lineage>
</organism>
<dbReference type="PANTHER" id="PTHR38792:SF3">
    <property type="entry name" value="BNR_ASP-BOX REPEAT DOMAIN PROTEIN (AFU_ORTHOLOGUE AFUA_7G06430)-RELATED"/>
    <property type="match status" value="1"/>
</dbReference>
<dbReference type="Proteomes" id="UP000308014">
    <property type="component" value="Unassembled WGS sequence"/>
</dbReference>
<gene>
    <name evidence="1" type="ORF">D6D24_00165</name>
</gene>
<dbReference type="Gene3D" id="2.120.10.10">
    <property type="match status" value="1"/>
</dbReference>
<accession>A0A4S8WI01</accession>
<dbReference type="PANTHER" id="PTHR38792">
    <property type="entry name" value="BNR/ASP-BOX REPEAT DOMAIN PROTEIN (AFU_ORTHOLOGUE AFUA_7G06430)-RELATED"/>
    <property type="match status" value="1"/>
</dbReference>
<evidence type="ECO:0000313" key="1">
    <source>
        <dbReference type="EMBL" id="THW24225.1"/>
    </source>
</evidence>
<name>A0A4S8WI01_AURPU</name>
<protein>
    <submittedName>
        <fullName evidence="1">BNR/Asp-box repeat domain protein</fullName>
    </submittedName>
</protein>
<comment type="caution">
    <text evidence="1">The sequence shown here is derived from an EMBL/GenBank/DDBJ whole genome shotgun (WGS) entry which is preliminary data.</text>
</comment>
<dbReference type="SUPFAM" id="SSF110296">
    <property type="entry name" value="Oligoxyloglucan reducing end-specific cellobiohydrolase"/>
    <property type="match status" value="1"/>
</dbReference>
<evidence type="ECO:0000313" key="2">
    <source>
        <dbReference type="Proteomes" id="UP000308014"/>
    </source>
</evidence>
<dbReference type="EMBL" id="QZAJ01000002">
    <property type="protein sequence ID" value="THW24225.1"/>
    <property type="molecule type" value="Genomic_DNA"/>
</dbReference>
<proteinExistence type="predicted"/>
<sequence length="806" mass="88980">MANPDSNTLKAADFASDSAHEQSQSSLFSVLPGEIRNHIWNYALADYQDETQLYDDATCYKRPDYLAPRKTDTVLLRTCKRIYQEAWFLPWTNAEQTFYLTSDDRRPPKTTTARRMQQTLFAIAKTQTMPVIQHVRVFAQLYILENGARLQEILNLKFFYPKVITITIRHTDWWFWESDDNLRLDATWVDFCRFPNSLTELRVAFESLERKKDQIDDVARQAAQNWIFRRRDDTELSAESCQPEIMKWSGKATWGHRRWVRDETGPNKLDYYVSTVTWRPANSKVTDNDESTSSYVAGSRKFANLSAIGYPQLADDITNVPISLSTHLIPFLRHSSPEEQSNNLEVGLGTTIRSNVKFQDMLALAQWDTVPCTYRLPASPEQTLSMFSSLLSVVTSALLATTAVAWPNVPSAPFVQNVTVFSPPANWPNKGGSYARSVLLNQNCEKGNPTILATAAYQPPDGQYLIIHKSTDFGATWSELSKAYFNGNASLSGGIILQPFLYELAQPFGKYQPGTILLSANYIPGDFSSTNIQLYASTDKGVSWEYVSTVAAGGPPNTDNGAPCVWEPFLLAYSNQLNVYYSDQRDPAYGQKLAHQSSGDLVSWGDVINDVAYANYTQRPGMITVAQIGNGKWMCSYEVGLWTDPVTGSNDSAPYATHYKIADSPLEFGSVGDSILKTPEGISSAGPYTVWTPAGGPSGTIVVSDSSYDQFFLNTQNGAPGAWKNVSSQGHGVGYTRSLSVLPGNGGKTVQVLNGGMYGANMTLFSAGDFIVPGPAGHGPGASGFPACNHNSGGYGHGWGWGGPWW</sequence>
<dbReference type="AlphaFoldDB" id="A0A4S8WI01"/>